<proteinExistence type="predicted"/>
<evidence type="ECO:0000313" key="2">
    <source>
        <dbReference type="EMBL" id="QAT16552.1"/>
    </source>
</evidence>
<dbReference type="Proteomes" id="UP000287243">
    <property type="component" value="Chromosome"/>
</dbReference>
<keyword evidence="3" id="KW-1185">Reference proteome</keyword>
<sequence>MDKMGEAQLRSALRQKTKQELLDIWVGNKRHEWPDGAFDVIKEELAAKGIKPPAQKNLEESMLKGRDYRKDVGQPFFAVSQKKLALMAFFTWGFYEIYWFYRNWKFLKEKHDFKVSPLARGIFGPLFCYSLFKIVRDYSDQHQAGADMKAGALAACYILMIVTYKLPSPFDLISSFSFIPLLTVQRVINNLGQRLSPQAQVDGRFNGWNIFGIVIGSFLWVLVILGIIFPETGK</sequence>
<name>A0A410P378_VELA1</name>
<evidence type="ECO:0000256" key="1">
    <source>
        <dbReference type="SAM" id="Phobius"/>
    </source>
</evidence>
<feature type="transmembrane region" description="Helical" evidence="1">
    <location>
        <begin position="208"/>
        <end position="229"/>
    </location>
</feature>
<gene>
    <name evidence="2" type="ORF">BU251_01820</name>
</gene>
<dbReference type="EMBL" id="CP019384">
    <property type="protein sequence ID" value="QAT16552.1"/>
    <property type="molecule type" value="Genomic_DNA"/>
</dbReference>
<dbReference type="AlphaFoldDB" id="A0A410P378"/>
<evidence type="ECO:0000313" key="3">
    <source>
        <dbReference type="Proteomes" id="UP000287243"/>
    </source>
</evidence>
<dbReference type="OrthoDB" id="8750132at2"/>
<dbReference type="KEGG" id="vai:BU251_01820"/>
<keyword evidence="1" id="KW-0812">Transmembrane</keyword>
<dbReference type="RefSeq" id="WP_128699191.1">
    <property type="nucleotide sequence ID" value="NZ_CP019384.1"/>
</dbReference>
<protein>
    <submittedName>
        <fullName evidence="2">Na(+)/H(+) antiporter NhaA 2</fullName>
    </submittedName>
</protein>
<accession>A0A410P378</accession>
<keyword evidence="1" id="KW-0472">Membrane</keyword>
<feature type="transmembrane region" description="Helical" evidence="1">
    <location>
        <begin position="84"/>
        <end position="101"/>
    </location>
</feature>
<organism evidence="2 3">
    <name type="scientific">Velamenicoccus archaeovorus</name>
    <dbReference type="NCBI Taxonomy" id="1930593"/>
    <lineage>
        <taxon>Bacteria</taxon>
        <taxon>Pseudomonadati</taxon>
        <taxon>Candidatus Omnitrophota</taxon>
        <taxon>Candidatus Velamenicoccus</taxon>
    </lineage>
</organism>
<keyword evidence="1" id="KW-1133">Transmembrane helix</keyword>
<reference evidence="2 3" key="1">
    <citation type="submission" date="2017-01" db="EMBL/GenBank/DDBJ databases">
        <title>First insights into the biology of 'candidatus Vampirococcus archaeovorus'.</title>
        <authorList>
            <person name="Kizina J."/>
            <person name="Jordan S."/>
            <person name="Stueber K."/>
            <person name="Reinhardt R."/>
            <person name="Harder J."/>
        </authorList>
    </citation>
    <scope>NUCLEOTIDE SEQUENCE [LARGE SCALE GENOMIC DNA]</scope>
    <source>
        <strain evidence="2 3">LiM</strain>
    </source>
</reference>